<dbReference type="GO" id="GO:0002098">
    <property type="term" value="P:tRNA wobble uridine modification"/>
    <property type="evidence" value="ECO:0007669"/>
    <property type="project" value="InterPro"/>
</dbReference>
<dbReference type="Proteomes" id="UP000183918">
    <property type="component" value="Unassembled WGS sequence"/>
</dbReference>
<dbReference type="InterPro" id="IPR049312">
    <property type="entry name" value="GIDA_C_N"/>
</dbReference>
<dbReference type="GO" id="GO:0050660">
    <property type="term" value="F:flavin adenine dinucleotide binding"/>
    <property type="evidence" value="ECO:0007669"/>
    <property type="project" value="UniProtKB-UniRule"/>
</dbReference>
<dbReference type="PANTHER" id="PTHR11806:SF0">
    <property type="entry name" value="PROTEIN MTO1 HOMOLOG, MITOCHONDRIAL"/>
    <property type="match status" value="1"/>
</dbReference>
<dbReference type="InterPro" id="IPR004416">
    <property type="entry name" value="MnmG"/>
</dbReference>
<dbReference type="Gene3D" id="1.10.150.570">
    <property type="entry name" value="GidA associated domain, C-terminal subdomain"/>
    <property type="match status" value="1"/>
</dbReference>
<keyword evidence="8 12" id="KW-0274">FAD</keyword>
<dbReference type="InterPro" id="IPR047001">
    <property type="entry name" value="MnmG_C_subdom"/>
</dbReference>
<dbReference type="HAMAP" id="MF_00129">
    <property type="entry name" value="MnmG_GidA"/>
    <property type="match status" value="1"/>
</dbReference>
<protein>
    <recommendedName>
        <fullName evidence="4 12">tRNA uridine 5-carboxymethylaminomethyl modification enzyme MnmG</fullName>
    </recommendedName>
    <alternativeName>
        <fullName evidence="11 12">Glucose-inhibited division protein A</fullName>
    </alternativeName>
</protein>
<dbReference type="InterPro" id="IPR044920">
    <property type="entry name" value="MnmG_C_subdom_sf"/>
</dbReference>
<sequence>MPAIIENYDVCVVGAGHAGCEAALACARLGLKTIIFTVSVDSIALMPCNPNVGGSSKGHLVREIDALGGEMGKNIDKTFIQSKMLNKSKGPAVHSLRAQADKAAYSMEMRKTLQNTENLTIKQIEISEIITDENNNITGVKSVTGATYNCRAAVLCTGTYLRARCLTGEYINETGPNGLQAATHLTDSLKEHGIEIYRFKTGTPARVDKRSLDFSKMQEQLGDEKVVPFSFTTNPEDVQIDQISCWLTYTNEKTHEIIRGNLDRSPMYSGVIEGTGPRYCPSIEDKVVKFADKNRHQIFIEPEGLNTNEMYVGGMSSSLPEDVQLEMYRTVPGMENVKIVRNAYAIEYDCINPNQLYASLEFKNVHGLFSGGQFNGSSGYEEAACQGLIAGINAAMKLLDKNPLILDRSEAYIGVLIDDLVTKENHEPYRMMTSRAEYRLLLRQDNADLRLAEHGHRVGLLSEDRYQWVKEKAKMIKEEIERINEVKIGANKKVQQFLEQHNSIPLNTGVSLADLMRRPELDYDSLAELDPDRPNLPEEVKNQVEINVKYEGYIKRQIKQVEHFKKLEKKKLPTNFDYSNIGGLRIESVQKLNKLQPISIGQASRISGVSPADISVILVYLEQLKYSNPDLFYQLNGNNE</sequence>
<proteinExistence type="inferred from homology"/>
<name>A0A1H3M734_9FIRM</name>
<evidence type="ECO:0000256" key="10">
    <source>
        <dbReference type="ARBA" id="ARBA00025948"/>
    </source>
</evidence>
<dbReference type="NCBIfam" id="TIGR00136">
    <property type="entry name" value="mnmG_gidA"/>
    <property type="match status" value="1"/>
</dbReference>
<dbReference type="SMART" id="SM01228">
    <property type="entry name" value="GIDA_assoc_3"/>
    <property type="match status" value="1"/>
</dbReference>
<evidence type="ECO:0000259" key="13">
    <source>
        <dbReference type="SMART" id="SM01228"/>
    </source>
</evidence>
<dbReference type="FunFam" id="3.50.50.60:FF:000002">
    <property type="entry name" value="tRNA uridine 5-carboxymethylaminomethyl modification enzyme MnmG"/>
    <property type="match status" value="1"/>
</dbReference>
<dbReference type="Pfam" id="PF13932">
    <property type="entry name" value="SAM_GIDA_C"/>
    <property type="match status" value="1"/>
</dbReference>
<comment type="function">
    <text evidence="2 12">NAD-binding protein involved in the addition of a carboxymethylaminomethyl (cmnm) group at the wobble position (U34) of certain tRNAs, forming tRNA-cmnm(5)s(2)U34.</text>
</comment>
<dbReference type="InterPro" id="IPR020595">
    <property type="entry name" value="MnmG-rel_CS"/>
</dbReference>
<comment type="subcellular location">
    <subcellularLocation>
        <location evidence="12">Cytoplasm</location>
    </subcellularLocation>
</comment>
<dbReference type="InterPro" id="IPR002218">
    <property type="entry name" value="MnmG-rel"/>
</dbReference>
<feature type="domain" description="tRNA uridine 5-carboxymethylaminomethyl modification enzyme C-terminal subdomain" evidence="13">
    <location>
        <begin position="548"/>
        <end position="619"/>
    </location>
</feature>
<evidence type="ECO:0000256" key="6">
    <source>
        <dbReference type="ARBA" id="ARBA00022630"/>
    </source>
</evidence>
<comment type="similarity">
    <text evidence="3 12">Belongs to the MnmG family.</text>
</comment>
<keyword evidence="15" id="KW-1185">Reference proteome</keyword>
<keyword evidence="5 12" id="KW-0963">Cytoplasm</keyword>
<dbReference type="Pfam" id="PF21680">
    <property type="entry name" value="GIDA_C_1st"/>
    <property type="match status" value="1"/>
</dbReference>
<dbReference type="STRING" id="1122142.SAMN02910414_02223"/>
<organism evidence="14 15">
    <name type="scientific">Lachnobacterium bovis DSM 14045</name>
    <dbReference type="NCBI Taxonomy" id="1122142"/>
    <lineage>
        <taxon>Bacteria</taxon>
        <taxon>Bacillati</taxon>
        <taxon>Bacillota</taxon>
        <taxon>Clostridia</taxon>
        <taxon>Lachnospirales</taxon>
        <taxon>Lachnospiraceae</taxon>
        <taxon>Lachnobacterium</taxon>
    </lineage>
</organism>
<dbReference type="Pfam" id="PF01134">
    <property type="entry name" value="GIDA"/>
    <property type="match status" value="1"/>
</dbReference>
<dbReference type="GO" id="GO:0030488">
    <property type="term" value="P:tRNA methylation"/>
    <property type="evidence" value="ECO:0007669"/>
    <property type="project" value="TreeGrafter"/>
</dbReference>
<evidence type="ECO:0000313" key="15">
    <source>
        <dbReference type="Proteomes" id="UP000183918"/>
    </source>
</evidence>
<evidence type="ECO:0000256" key="2">
    <source>
        <dbReference type="ARBA" id="ARBA00003717"/>
    </source>
</evidence>
<dbReference type="FunFam" id="1.10.10.1800:FF:000001">
    <property type="entry name" value="tRNA uridine 5-carboxymethylaminomethyl modification enzyme MnmG"/>
    <property type="match status" value="1"/>
</dbReference>
<dbReference type="Gene3D" id="1.10.10.1800">
    <property type="entry name" value="tRNA uridine 5-carboxymethylaminomethyl modification enzyme MnmG/GidA"/>
    <property type="match status" value="1"/>
</dbReference>
<evidence type="ECO:0000256" key="9">
    <source>
        <dbReference type="ARBA" id="ARBA00023027"/>
    </source>
</evidence>
<dbReference type="RefSeq" id="WP_074718941.1">
    <property type="nucleotide sequence ID" value="NZ_FNPG01000031.1"/>
</dbReference>
<dbReference type="AlphaFoldDB" id="A0A1H3M734"/>
<reference evidence="14 15" key="1">
    <citation type="submission" date="2016-10" db="EMBL/GenBank/DDBJ databases">
        <authorList>
            <person name="de Groot N.N."/>
        </authorList>
    </citation>
    <scope>NUCLEOTIDE SEQUENCE [LARGE SCALE GENOMIC DNA]</scope>
    <source>
        <strain evidence="14 15">DSM 14045</strain>
    </source>
</reference>
<evidence type="ECO:0000256" key="12">
    <source>
        <dbReference type="HAMAP-Rule" id="MF_00129"/>
    </source>
</evidence>
<feature type="binding site" evidence="12">
    <location>
        <begin position="14"/>
        <end position="19"/>
    </location>
    <ligand>
        <name>FAD</name>
        <dbReference type="ChEBI" id="CHEBI:57692"/>
    </ligand>
</feature>
<evidence type="ECO:0000256" key="4">
    <source>
        <dbReference type="ARBA" id="ARBA00020461"/>
    </source>
</evidence>
<dbReference type="PANTHER" id="PTHR11806">
    <property type="entry name" value="GLUCOSE INHIBITED DIVISION PROTEIN A"/>
    <property type="match status" value="1"/>
</dbReference>
<dbReference type="SUPFAM" id="SSF51905">
    <property type="entry name" value="FAD/NAD(P)-binding domain"/>
    <property type="match status" value="1"/>
</dbReference>
<evidence type="ECO:0000256" key="1">
    <source>
        <dbReference type="ARBA" id="ARBA00001974"/>
    </source>
</evidence>
<evidence type="ECO:0000256" key="11">
    <source>
        <dbReference type="ARBA" id="ARBA00031800"/>
    </source>
</evidence>
<dbReference type="Gene3D" id="3.50.50.60">
    <property type="entry name" value="FAD/NAD(P)-binding domain"/>
    <property type="match status" value="2"/>
</dbReference>
<comment type="cofactor">
    <cofactor evidence="1 12">
        <name>FAD</name>
        <dbReference type="ChEBI" id="CHEBI:57692"/>
    </cofactor>
</comment>
<dbReference type="InterPro" id="IPR026904">
    <property type="entry name" value="MnmG_C"/>
</dbReference>
<gene>
    <name evidence="12" type="primary">mnmG</name>
    <name evidence="12" type="synonym">gidA</name>
    <name evidence="14" type="ORF">SAMN02910414_02223</name>
</gene>
<dbReference type="OrthoDB" id="9815560at2"/>
<evidence type="ECO:0000256" key="8">
    <source>
        <dbReference type="ARBA" id="ARBA00022827"/>
    </source>
</evidence>
<keyword evidence="6 12" id="KW-0285">Flavoprotein</keyword>
<feature type="binding site" evidence="12">
    <location>
        <begin position="276"/>
        <end position="290"/>
    </location>
    <ligand>
        <name>NAD(+)</name>
        <dbReference type="ChEBI" id="CHEBI:57540"/>
    </ligand>
</feature>
<dbReference type="PROSITE" id="PS01280">
    <property type="entry name" value="GIDA_1"/>
    <property type="match status" value="1"/>
</dbReference>
<dbReference type="eggNOG" id="COG0445">
    <property type="taxonomic scope" value="Bacteria"/>
</dbReference>
<keyword evidence="9 12" id="KW-0520">NAD</keyword>
<comment type="subunit">
    <text evidence="10 12">Homodimer. Heterotetramer of two MnmE and two MnmG subunits.</text>
</comment>
<evidence type="ECO:0000256" key="7">
    <source>
        <dbReference type="ARBA" id="ARBA00022694"/>
    </source>
</evidence>
<dbReference type="InterPro" id="IPR040131">
    <property type="entry name" value="MnmG_N"/>
</dbReference>
<dbReference type="InterPro" id="IPR036188">
    <property type="entry name" value="FAD/NAD-bd_sf"/>
</dbReference>
<comment type="caution">
    <text evidence="12">Lacks conserved residue(s) required for the propagation of feature annotation.</text>
</comment>
<accession>A0A1H3M734</accession>
<dbReference type="GO" id="GO:0005829">
    <property type="term" value="C:cytosol"/>
    <property type="evidence" value="ECO:0007669"/>
    <property type="project" value="TreeGrafter"/>
</dbReference>
<dbReference type="FunFam" id="1.10.150.570:FF:000001">
    <property type="entry name" value="tRNA uridine 5-carboxymethylaminomethyl modification enzyme MnmG"/>
    <property type="match status" value="1"/>
</dbReference>
<evidence type="ECO:0000256" key="3">
    <source>
        <dbReference type="ARBA" id="ARBA00007653"/>
    </source>
</evidence>
<dbReference type="EMBL" id="FNPG01000031">
    <property type="protein sequence ID" value="SDY72114.1"/>
    <property type="molecule type" value="Genomic_DNA"/>
</dbReference>
<evidence type="ECO:0000256" key="5">
    <source>
        <dbReference type="ARBA" id="ARBA00022490"/>
    </source>
</evidence>
<evidence type="ECO:0000313" key="14">
    <source>
        <dbReference type="EMBL" id="SDY72114.1"/>
    </source>
</evidence>
<keyword evidence="7 12" id="KW-0819">tRNA processing</keyword>